<dbReference type="Proteomes" id="UP000822688">
    <property type="component" value="Chromosome 4"/>
</dbReference>
<organism evidence="2 3">
    <name type="scientific">Ceratodon purpureus</name>
    <name type="common">Fire moss</name>
    <name type="synonym">Dicranum purpureum</name>
    <dbReference type="NCBI Taxonomy" id="3225"/>
    <lineage>
        <taxon>Eukaryota</taxon>
        <taxon>Viridiplantae</taxon>
        <taxon>Streptophyta</taxon>
        <taxon>Embryophyta</taxon>
        <taxon>Bryophyta</taxon>
        <taxon>Bryophytina</taxon>
        <taxon>Bryopsida</taxon>
        <taxon>Dicranidae</taxon>
        <taxon>Pseudoditrichales</taxon>
        <taxon>Ditrichaceae</taxon>
        <taxon>Ceratodon</taxon>
    </lineage>
</organism>
<evidence type="ECO:0000313" key="3">
    <source>
        <dbReference type="Proteomes" id="UP000822688"/>
    </source>
</evidence>
<proteinExistence type="predicted"/>
<keyword evidence="3" id="KW-1185">Reference proteome</keyword>
<evidence type="ECO:0000313" key="2">
    <source>
        <dbReference type="EMBL" id="KAG0580936.1"/>
    </source>
</evidence>
<accession>A0A8T0IDG6</accession>
<gene>
    <name evidence="2" type="ORF">KC19_4G211800</name>
</gene>
<dbReference type="AlphaFoldDB" id="A0A8T0IDG6"/>
<feature type="chain" id="PRO_5035895576" evidence="1">
    <location>
        <begin position="21"/>
        <end position="51"/>
    </location>
</feature>
<reference evidence="2" key="1">
    <citation type="submission" date="2020-06" db="EMBL/GenBank/DDBJ databases">
        <title>WGS assembly of Ceratodon purpureus strain R40.</title>
        <authorList>
            <person name="Carey S.B."/>
            <person name="Jenkins J."/>
            <person name="Shu S."/>
            <person name="Lovell J.T."/>
            <person name="Sreedasyam A."/>
            <person name="Maumus F."/>
            <person name="Tiley G.P."/>
            <person name="Fernandez-Pozo N."/>
            <person name="Barry K."/>
            <person name="Chen C."/>
            <person name="Wang M."/>
            <person name="Lipzen A."/>
            <person name="Daum C."/>
            <person name="Saski C.A."/>
            <person name="Payton A.C."/>
            <person name="Mcbreen J.C."/>
            <person name="Conrad R.E."/>
            <person name="Kollar L.M."/>
            <person name="Olsson S."/>
            <person name="Huttunen S."/>
            <person name="Landis J.B."/>
            <person name="Wickett N.J."/>
            <person name="Johnson M.G."/>
            <person name="Rensing S.A."/>
            <person name="Grimwood J."/>
            <person name="Schmutz J."/>
            <person name="Mcdaniel S.F."/>
        </authorList>
    </citation>
    <scope>NUCLEOTIDE SEQUENCE</scope>
    <source>
        <strain evidence="2">R40</strain>
    </source>
</reference>
<protein>
    <submittedName>
        <fullName evidence="2">Uncharacterized protein</fullName>
    </submittedName>
</protein>
<evidence type="ECO:0000256" key="1">
    <source>
        <dbReference type="SAM" id="SignalP"/>
    </source>
</evidence>
<name>A0A8T0IDG6_CERPU</name>
<sequence>MLEWMFLACLLRYALFPLLGNLCNCRLRRLCYESANSHGFNAPADGCDPLL</sequence>
<dbReference type="EMBL" id="CM026424">
    <property type="protein sequence ID" value="KAG0580936.1"/>
    <property type="molecule type" value="Genomic_DNA"/>
</dbReference>
<keyword evidence="1" id="KW-0732">Signal</keyword>
<feature type="signal peptide" evidence="1">
    <location>
        <begin position="1"/>
        <end position="20"/>
    </location>
</feature>
<comment type="caution">
    <text evidence="2">The sequence shown here is derived from an EMBL/GenBank/DDBJ whole genome shotgun (WGS) entry which is preliminary data.</text>
</comment>